<sequence>MVRRPDDADYNAGEMSASVLSSRSDSGNYHGYYGFRTRYCLLDLI</sequence>
<name>A0A448WQC9_9PLAT</name>
<feature type="region of interest" description="Disordered" evidence="1">
    <location>
        <begin position="1"/>
        <end position="23"/>
    </location>
</feature>
<dbReference type="AlphaFoldDB" id="A0A448WQC9"/>
<reference evidence="2" key="1">
    <citation type="submission" date="2018-11" db="EMBL/GenBank/DDBJ databases">
        <authorList>
            <consortium name="Pathogen Informatics"/>
        </authorList>
    </citation>
    <scope>NUCLEOTIDE SEQUENCE</scope>
</reference>
<dbReference type="Proteomes" id="UP000784294">
    <property type="component" value="Unassembled WGS sequence"/>
</dbReference>
<dbReference type="EMBL" id="CAAALY010032962">
    <property type="protein sequence ID" value="VEL17513.1"/>
    <property type="molecule type" value="Genomic_DNA"/>
</dbReference>
<protein>
    <submittedName>
        <fullName evidence="2">Uncharacterized protein</fullName>
    </submittedName>
</protein>
<keyword evidence="3" id="KW-1185">Reference proteome</keyword>
<organism evidence="2 3">
    <name type="scientific">Protopolystoma xenopodis</name>
    <dbReference type="NCBI Taxonomy" id="117903"/>
    <lineage>
        <taxon>Eukaryota</taxon>
        <taxon>Metazoa</taxon>
        <taxon>Spiralia</taxon>
        <taxon>Lophotrochozoa</taxon>
        <taxon>Platyhelminthes</taxon>
        <taxon>Monogenea</taxon>
        <taxon>Polyopisthocotylea</taxon>
        <taxon>Polystomatidea</taxon>
        <taxon>Polystomatidae</taxon>
        <taxon>Protopolystoma</taxon>
    </lineage>
</organism>
<comment type="caution">
    <text evidence="2">The sequence shown here is derived from an EMBL/GenBank/DDBJ whole genome shotgun (WGS) entry which is preliminary data.</text>
</comment>
<gene>
    <name evidence="2" type="ORF">PXEA_LOCUS10953</name>
</gene>
<evidence type="ECO:0000256" key="1">
    <source>
        <dbReference type="SAM" id="MobiDB-lite"/>
    </source>
</evidence>
<evidence type="ECO:0000313" key="2">
    <source>
        <dbReference type="EMBL" id="VEL17513.1"/>
    </source>
</evidence>
<evidence type="ECO:0000313" key="3">
    <source>
        <dbReference type="Proteomes" id="UP000784294"/>
    </source>
</evidence>
<proteinExistence type="predicted"/>
<accession>A0A448WQC9</accession>